<dbReference type="SUPFAM" id="SSF53335">
    <property type="entry name" value="S-adenosyl-L-methionine-dependent methyltransferases"/>
    <property type="match status" value="1"/>
</dbReference>
<name>A0A8W8MN94_MAGGI</name>
<keyword evidence="1" id="KW-0732">Signal</keyword>
<dbReference type="EnsemblMetazoa" id="G34571.2">
    <property type="protein sequence ID" value="G34571.2:cds"/>
    <property type="gene ID" value="G34571"/>
</dbReference>
<keyword evidence="3" id="KW-1185">Reference proteome</keyword>
<dbReference type="OMA" id="VEIGGKW"/>
<dbReference type="GO" id="GO:0106370">
    <property type="term" value="F:protein-L-histidine N-pros-methyltransferase activity"/>
    <property type="evidence" value="ECO:0007669"/>
    <property type="project" value="InterPro"/>
</dbReference>
<dbReference type="OrthoDB" id="199041at2759"/>
<dbReference type="EnsemblMetazoa" id="G34571.1">
    <property type="protein sequence ID" value="G34571.1:cds"/>
    <property type="gene ID" value="G34571"/>
</dbReference>
<dbReference type="InterPro" id="IPR029063">
    <property type="entry name" value="SAM-dependent_MTases_sf"/>
</dbReference>
<reference evidence="2" key="1">
    <citation type="submission" date="2022-08" db="UniProtKB">
        <authorList>
            <consortium name="EnsemblMetazoa"/>
        </authorList>
    </citation>
    <scope>IDENTIFICATION</scope>
    <source>
        <strain evidence="2">05x7-T-G4-1.051#20</strain>
    </source>
</reference>
<dbReference type="AlphaFoldDB" id="A0A8W8MN94"/>
<dbReference type="Proteomes" id="UP000005408">
    <property type="component" value="Unassembled WGS sequence"/>
</dbReference>
<proteinExistence type="predicted"/>
<evidence type="ECO:0000256" key="1">
    <source>
        <dbReference type="SAM" id="SignalP"/>
    </source>
</evidence>
<evidence type="ECO:0000313" key="3">
    <source>
        <dbReference type="Proteomes" id="UP000005408"/>
    </source>
</evidence>
<accession>A0A8W8MN94</accession>
<protein>
    <recommendedName>
        <fullName evidence="4">Methyltransferase-like protein 9</fullName>
    </recommendedName>
</protein>
<evidence type="ECO:0008006" key="4">
    <source>
        <dbReference type="Google" id="ProtNLM"/>
    </source>
</evidence>
<dbReference type="CDD" id="cd02440">
    <property type="entry name" value="AdoMet_MTases"/>
    <property type="match status" value="1"/>
</dbReference>
<feature type="signal peptide" evidence="1">
    <location>
        <begin position="1"/>
        <end position="25"/>
    </location>
</feature>
<dbReference type="InterPro" id="IPR007884">
    <property type="entry name" value="METL9"/>
</dbReference>
<dbReference type="Gene3D" id="3.40.50.150">
    <property type="entry name" value="Vaccinia Virus protein VP39"/>
    <property type="match status" value="1"/>
</dbReference>
<dbReference type="PANTHER" id="PTHR12890">
    <property type="entry name" value="DREV PROTEIN"/>
    <property type="match status" value="1"/>
</dbReference>
<evidence type="ECO:0000313" key="2">
    <source>
        <dbReference type="EnsemblMetazoa" id="G34571.1:cds"/>
    </source>
</evidence>
<dbReference type="PANTHER" id="PTHR12890:SF0">
    <property type="entry name" value="PROTEIN-L-HISTIDINE N-PROS-METHYLTRANSFERASE"/>
    <property type="match status" value="1"/>
</dbReference>
<dbReference type="Pfam" id="PF05219">
    <property type="entry name" value="DREV"/>
    <property type="match status" value="1"/>
</dbReference>
<sequence length="329" mass="38555">MRGTSNETCMFYSLLFILYWHVRLAYSNAWTVRMNEVGHVRSPLVRAVYLRMKEDERQRNDDHQYWYSFDRAKVTDDVCERFIQFHQDEETQQFLSNCYEKADWLFTQLYYSVAKSVLGWFMTSTSINGLLRRGSMFVFSQEQLKQLLQIEDGWRGQNLLDLGAGDGEVTDKMARYYSQVYATEVSSTMVWRLQEKNYKILGLDEWDNGTITFDLIGCLNLLDRCNKPMSILHSIRKVLTPGVGKAIVAVVLPFKPYVEQDSKDHSPEEKLLIQGQNFEEQVQFFIKKVFEPAGFNVEKFSRLPYLCEGDLHQSFYMLDDAVFVLKPKS</sequence>
<dbReference type="KEGG" id="crg:105332860"/>
<organism evidence="2 3">
    <name type="scientific">Magallana gigas</name>
    <name type="common">Pacific oyster</name>
    <name type="synonym">Crassostrea gigas</name>
    <dbReference type="NCBI Taxonomy" id="29159"/>
    <lineage>
        <taxon>Eukaryota</taxon>
        <taxon>Metazoa</taxon>
        <taxon>Spiralia</taxon>
        <taxon>Lophotrochozoa</taxon>
        <taxon>Mollusca</taxon>
        <taxon>Bivalvia</taxon>
        <taxon>Autobranchia</taxon>
        <taxon>Pteriomorphia</taxon>
        <taxon>Ostreida</taxon>
        <taxon>Ostreoidea</taxon>
        <taxon>Ostreidae</taxon>
        <taxon>Magallana</taxon>
    </lineage>
</organism>
<dbReference type="GeneID" id="105332860"/>
<feature type="chain" id="PRO_5042431912" description="Methyltransferase-like protein 9" evidence="1">
    <location>
        <begin position="26"/>
        <end position="329"/>
    </location>
</feature>